<dbReference type="PATRIC" id="fig|134601.6.peg.4097"/>
<comment type="subcellular location">
    <subcellularLocation>
        <location evidence="1">Membrane</location>
        <topology evidence="1">Multi-pass membrane protein</topology>
    </subcellularLocation>
</comment>
<evidence type="ECO:0000313" key="6">
    <source>
        <dbReference type="EMBL" id="AKS33758.1"/>
    </source>
</evidence>
<feature type="transmembrane region" description="Helical" evidence="5">
    <location>
        <begin position="265"/>
        <end position="285"/>
    </location>
</feature>
<keyword evidence="4 5" id="KW-0472">Membrane</keyword>
<reference evidence="6 7" key="1">
    <citation type="submission" date="2015-07" db="EMBL/GenBank/DDBJ databases">
        <title>Complete genome sequence of Mycobacterium goodii X7B, a facultative thermophilic biodesulfurizing bacterium.</title>
        <authorList>
            <person name="Yu B."/>
            <person name="Li F."/>
            <person name="Xu P."/>
        </authorList>
    </citation>
    <scope>NUCLEOTIDE SEQUENCE [LARGE SCALE GENOMIC DNA]</scope>
    <source>
        <strain evidence="6 7">X7B</strain>
    </source>
</reference>
<protein>
    <recommendedName>
        <fullName evidence="8">MFS transporter</fullName>
    </recommendedName>
</protein>
<feature type="transmembrane region" description="Helical" evidence="5">
    <location>
        <begin position="209"/>
        <end position="226"/>
    </location>
</feature>
<dbReference type="AlphaFoldDB" id="A0A0K0X8N3"/>
<feature type="transmembrane region" description="Helical" evidence="5">
    <location>
        <begin position="105"/>
        <end position="138"/>
    </location>
</feature>
<keyword evidence="2 5" id="KW-0812">Transmembrane</keyword>
<name>A0A0K0X8N3_MYCGD</name>
<feature type="transmembrane region" description="Helical" evidence="5">
    <location>
        <begin position="297"/>
        <end position="317"/>
    </location>
</feature>
<dbReference type="InterPro" id="IPR036259">
    <property type="entry name" value="MFS_trans_sf"/>
</dbReference>
<keyword evidence="3 5" id="KW-1133">Transmembrane helix</keyword>
<dbReference type="Gene3D" id="1.20.1250.20">
    <property type="entry name" value="MFS general substrate transporter like domains"/>
    <property type="match status" value="2"/>
</dbReference>
<evidence type="ECO:0008006" key="8">
    <source>
        <dbReference type="Google" id="ProtNLM"/>
    </source>
</evidence>
<evidence type="ECO:0000256" key="4">
    <source>
        <dbReference type="ARBA" id="ARBA00023136"/>
    </source>
</evidence>
<accession>A0A0K0X8N3</accession>
<dbReference type="InterPro" id="IPR051788">
    <property type="entry name" value="MFS_Transporter"/>
</dbReference>
<dbReference type="SUPFAM" id="SSF103473">
    <property type="entry name" value="MFS general substrate transporter"/>
    <property type="match status" value="1"/>
</dbReference>
<dbReference type="STRING" id="134601.AFA91_19785"/>
<feature type="transmembrane region" description="Helical" evidence="5">
    <location>
        <begin position="80"/>
        <end position="99"/>
    </location>
</feature>
<dbReference type="GO" id="GO:0016020">
    <property type="term" value="C:membrane"/>
    <property type="evidence" value="ECO:0007669"/>
    <property type="project" value="UniProtKB-SubCell"/>
</dbReference>
<dbReference type="KEGG" id="mgo:AFA91_19785"/>
<dbReference type="EMBL" id="CP012150">
    <property type="protein sequence ID" value="AKS33758.1"/>
    <property type="molecule type" value="Genomic_DNA"/>
</dbReference>
<sequence>MVNTALSMRRAQLTYRVAIYGLFATFGIVLSTWAVHLPALQTATKMSTSMLGTVLLILGSGAIAGMQLTGRIADRYGPRWVAVGTVAAMAVALIAPLAATSRQWAAVGAFALHATTLTTAVLASAVCLVLVAAVAAALCRCGPRLPAAVAAARGSAGAEHHDQARSTGRGRVAMLGLLAFLFFLAEGAAMDWSSMHAQRELGETPTAGALAFGAFVGAMTVGRFGIDRLAAEYGPVLIVRAGAAVAATGLTLVICATALPLVLFGWVLTGLGIAGGVPQVFSAAGNLGDGSARRLSLVVGVGYLAILAGPGLVGWLAELTSLTAAFVLPLVAVLVCALAASAVRR</sequence>
<evidence type="ECO:0000256" key="5">
    <source>
        <dbReference type="SAM" id="Phobius"/>
    </source>
</evidence>
<feature type="transmembrane region" description="Helical" evidence="5">
    <location>
        <begin position="172"/>
        <end position="189"/>
    </location>
</feature>
<dbReference type="PANTHER" id="PTHR23514">
    <property type="entry name" value="BYPASS OF STOP CODON PROTEIN 6"/>
    <property type="match status" value="1"/>
</dbReference>
<gene>
    <name evidence="6" type="ORF">AFA91_19785</name>
</gene>
<organism evidence="6 7">
    <name type="scientific">Mycolicibacterium goodii</name>
    <name type="common">Mycobacterium goodii</name>
    <dbReference type="NCBI Taxonomy" id="134601"/>
    <lineage>
        <taxon>Bacteria</taxon>
        <taxon>Bacillati</taxon>
        <taxon>Actinomycetota</taxon>
        <taxon>Actinomycetes</taxon>
        <taxon>Mycobacteriales</taxon>
        <taxon>Mycobacteriaceae</taxon>
        <taxon>Mycolicibacterium</taxon>
    </lineage>
</organism>
<dbReference type="Proteomes" id="UP000062255">
    <property type="component" value="Chromosome"/>
</dbReference>
<feature type="transmembrane region" description="Helical" evidence="5">
    <location>
        <begin position="323"/>
        <end position="343"/>
    </location>
</feature>
<dbReference type="PANTHER" id="PTHR23514:SF13">
    <property type="entry name" value="INNER MEMBRANE PROTEIN YBJJ"/>
    <property type="match status" value="1"/>
</dbReference>
<feature type="transmembrane region" description="Helical" evidence="5">
    <location>
        <begin position="48"/>
        <end position="68"/>
    </location>
</feature>
<evidence type="ECO:0000256" key="1">
    <source>
        <dbReference type="ARBA" id="ARBA00004141"/>
    </source>
</evidence>
<evidence type="ECO:0000256" key="2">
    <source>
        <dbReference type="ARBA" id="ARBA00022692"/>
    </source>
</evidence>
<evidence type="ECO:0000313" key="7">
    <source>
        <dbReference type="Proteomes" id="UP000062255"/>
    </source>
</evidence>
<evidence type="ECO:0000256" key="3">
    <source>
        <dbReference type="ARBA" id="ARBA00022989"/>
    </source>
</evidence>
<feature type="transmembrane region" description="Helical" evidence="5">
    <location>
        <begin position="238"/>
        <end position="259"/>
    </location>
</feature>
<proteinExistence type="predicted"/>
<feature type="transmembrane region" description="Helical" evidence="5">
    <location>
        <begin position="17"/>
        <end position="36"/>
    </location>
</feature>